<protein>
    <submittedName>
        <fullName evidence="2">Uncharacterized protein</fullName>
    </submittedName>
</protein>
<keyword evidence="1" id="KW-0812">Transmembrane</keyword>
<gene>
    <name evidence="2" type="ORF">Din_003382</name>
</gene>
<evidence type="ECO:0000313" key="2">
    <source>
        <dbReference type="EMBL" id="MPA33941.1"/>
    </source>
</evidence>
<name>A0A5B6YQF5_DAVIN</name>
<dbReference type="AlphaFoldDB" id="A0A5B6YQF5"/>
<organism evidence="2">
    <name type="scientific">Davidia involucrata</name>
    <name type="common">Dove tree</name>
    <dbReference type="NCBI Taxonomy" id="16924"/>
    <lineage>
        <taxon>Eukaryota</taxon>
        <taxon>Viridiplantae</taxon>
        <taxon>Streptophyta</taxon>
        <taxon>Embryophyta</taxon>
        <taxon>Tracheophyta</taxon>
        <taxon>Spermatophyta</taxon>
        <taxon>Magnoliopsida</taxon>
        <taxon>eudicotyledons</taxon>
        <taxon>Gunneridae</taxon>
        <taxon>Pentapetalae</taxon>
        <taxon>asterids</taxon>
        <taxon>Cornales</taxon>
        <taxon>Nyssaceae</taxon>
        <taxon>Davidia</taxon>
    </lineage>
</organism>
<dbReference type="EMBL" id="GHES01003382">
    <property type="protein sequence ID" value="MPA33941.1"/>
    <property type="molecule type" value="Transcribed_RNA"/>
</dbReference>
<keyword evidence="1" id="KW-1133">Transmembrane helix</keyword>
<sequence>MRNLSTKLRGTLFYVLLHAFFTGGSAAFVNITRQSILWRKLRKDTRISSLIFPSGLHSSEAGGSTAFVNITRRSILWRKLRKDARISSLIFPSGLHSSEAGAGEGDVVSNGLRLSGGWCCYVLCGVFGRKGT</sequence>
<keyword evidence="1" id="KW-0472">Membrane</keyword>
<evidence type="ECO:0000256" key="1">
    <source>
        <dbReference type="SAM" id="Phobius"/>
    </source>
</evidence>
<reference evidence="2" key="1">
    <citation type="submission" date="2019-08" db="EMBL/GenBank/DDBJ databases">
        <title>Reference gene set and small RNA set construction with multiple tissues from Davidia involucrata Baill.</title>
        <authorList>
            <person name="Yang H."/>
            <person name="Zhou C."/>
            <person name="Li G."/>
            <person name="Wang J."/>
            <person name="Gao P."/>
            <person name="Wang M."/>
            <person name="Wang R."/>
            <person name="Zhao Y."/>
        </authorList>
    </citation>
    <scope>NUCLEOTIDE SEQUENCE</scope>
    <source>
        <tissue evidence="2">Mixed with DoveR01_LX</tissue>
    </source>
</reference>
<proteinExistence type="predicted"/>
<feature type="transmembrane region" description="Helical" evidence="1">
    <location>
        <begin position="12"/>
        <end position="32"/>
    </location>
</feature>
<accession>A0A5B6YQF5</accession>